<gene>
    <name evidence="5" type="ORF">FHP25_26425</name>
</gene>
<dbReference type="PANTHER" id="PTHR46124:SF2">
    <property type="entry name" value="D-AMINOACYL-TRNA DEACYLASE"/>
    <property type="match status" value="1"/>
</dbReference>
<comment type="caution">
    <text evidence="5">The sequence shown here is derived from an EMBL/GenBank/DDBJ whole genome shotgun (WGS) entry which is preliminary data.</text>
</comment>
<dbReference type="PIRSF" id="PIRSF005902">
    <property type="entry name" value="DNase_TatD"/>
    <property type="match status" value="1"/>
</dbReference>
<name>A0A5C8PFQ0_9HYPH</name>
<dbReference type="FunFam" id="3.20.20.140:FF:000005">
    <property type="entry name" value="TatD family hydrolase"/>
    <property type="match status" value="1"/>
</dbReference>
<dbReference type="PROSITE" id="PS01090">
    <property type="entry name" value="TATD_2"/>
    <property type="match status" value="1"/>
</dbReference>
<feature type="binding site" evidence="4">
    <location>
        <position position="154"/>
    </location>
    <ligand>
        <name>a divalent metal cation</name>
        <dbReference type="ChEBI" id="CHEBI:60240"/>
        <label>2</label>
    </ligand>
</feature>
<dbReference type="EMBL" id="VDUZ01000035">
    <property type="protein sequence ID" value="TXL72170.1"/>
    <property type="molecule type" value="Genomic_DNA"/>
</dbReference>
<dbReference type="NCBIfam" id="TIGR00010">
    <property type="entry name" value="YchF/TatD family DNA exonuclease"/>
    <property type="match status" value="1"/>
</dbReference>
<dbReference type="Pfam" id="PF01026">
    <property type="entry name" value="TatD_DNase"/>
    <property type="match status" value="1"/>
</dbReference>
<feature type="binding site" evidence="4">
    <location>
        <position position="204"/>
    </location>
    <ligand>
        <name>a divalent metal cation</name>
        <dbReference type="ChEBI" id="CHEBI:60240"/>
        <label>1</label>
    </ligand>
</feature>
<keyword evidence="6" id="KW-1185">Reference proteome</keyword>
<dbReference type="InterPro" id="IPR018228">
    <property type="entry name" value="DNase_TatD-rel_CS"/>
</dbReference>
<dbReference type="GO" id="GO:0016788">
    <property type="term" value="F:hydrolase activity, acting on ester bonds"/>
    <property type="evidence" value="ECO:0007669"/>
    <property type="project" value="InterPro"/>
</dbReference>
<feature type="binding site" evidence="4">
    <location>
        <position position="6"/>
    </location>
    <ligand>
        <name>a divalent metal cation</name>
        <dbReference type="ChEBI" id="CHEBI:60240"/>
        <label>1</label>
    </ligand>
</feature>
<dbReference type="Proteomes" id="UP000321638">
    <property type="component" value="Unassembled WGS sequence"/>
</dbReference>
<evidence type="ECO:0000313" key="5">
    <source>
        <dbReference type="EMBL" id="TXL72170.1"/>
    </source>
</evidence>
<evidence type="ECO:0000256" key="3">
    <source>
        <dbReference type="ARBA" id="ARBA00022801"/>
    </source>
</evidence>
<dbReference type="InterPro" id="IPR001130">
    <property type="entry name" value="TatD-like"/>
</dbReference>
<dbReference type="SUPFAM" id="SSF51556">
    <property type="entry name" value="Metallo-dependent hydrolases"/>
    <property type="match status" value="1"/>
</dbReference>
<dbReference type="InterPro" id="IPR032466">
    <property type="entry name" value="Metal_Hydrolase"/>
</dbReference>
<dbReference type="PANTHER" id="PTHR46124">
    <property type="entry name" value="D-AMINOACYL-TRNA DEACYLASE"/>
    <property type="match status" value="1"/>
</dbReference>
<dbReference type="Gene3D" id="3.20.20.140">
    <property type="entry name" value="Metal-dependent hydrolases"/>
    <property type="match status" value="1"/>
</dbReference>
<feature type="binding site" evidence="4">
    <location>
        <position position="8"/>
    </location>
    <ligand>
        <name>a divalent metal cation</name>
        <dbReference type="ChEBI" id="CHEBI:60240"/>
        <label>1</label>
    </ligand>
</feature>
<protein>
    <submittedName>
        <fullName evidence="5">TatD family deoxyribonuclease</fullName>
    </submittedName>
</protein>
<dbReference type="RefSeq" id="WP_147849992.1">
    <property type="nucleotide sequence ID" value="NZ_VDUZ01000035.1"/>
</dbReference>
<accession>A0A5C8PFQ0</accession>
<proteinExistence type="inferred from homology"/>
<evidence type="ECO:0000256" key="2">
    <source>
        <dbReference type="ARBA" id="ARBA00022723"/>
    </source>
</evidence>
<dbReference type="CDD" id="cd01310">
    <property type="entry name" value="TatD_DNAse"/>
    <property type="match status" value="1"/>
</dbReference>
<dbReference type="GO" id="GO:0046872">
    <property type="term" value="F:metal ion binding"/>
    <property type="evidence" value="ECO:0007669"/>
    <property type="project" value="UniProtKB-KW"/>
</dbReference>
<evidence type="ECO:0000256" key="4">
    <source>
        <dbReference type="PIRSR" id="PIRSR005902-1"/>
    </source>
</evidence>
<keyword evidence="2 4" id="KW-0479">Metal-binding</keyword>
<sequence length="281" mass="30538">MLIDSHCHLDFPELAAEEDAVVARARDAGVGAMLTIGTRLDAFDKVRAVAERHPNIWCSVGVHPHEAKEEGQRTPDRLIALAQHAKVIGIGETGLDYFYEHSPRAEQAESFRAHIAAARRSGLPLIVHTRDADDDTAAILRQEMQAGAFTGLIHCFSSGRGVADAALELGLSISISGIVTFKAAEDLRRIVRDIPLDRLLVETDAPYLAPVPRRGKRNEPAFVAHTAAKVAELKGISIAELERATTDNFFRLFTKADRSVVLPSEAGEVPRRGGGETTWSP</sequence>
<evidence type="ECO:0000256" key="1">
    <source>
        <dbReference type="ARBA" id="ARBA00009275"/>
    </source>
</evidence>
<organism evidence="5 6">
    <name type="scientific">Vineibacter terrae</name>
    <dbReference type="NCBI Taxonomy" id="2586908"/>
    <lineage>
        <taxon>Bacteria</taxon>
        <taxon>Pseudomonadati</taxon>
        <taxon>Pseudomonadota</taxon>
        <taxon>Alphaproteobacteria</taxon>
        <taxon>Hyphomicrobiales</taxon>
        <taxon>Vineibacter</taxon>
    </lineage>
</organism>
<feature type="binding site" evidence="4">
    <location>
        <position position="92"/>
    </location>
    <ligand>
        <name>a divalent metal cation</name>
        <dbReference type="ChEBI" id="CHEBI:60240"/>
        <label>1</label>
    </ligand>
</feature>
<dbReference type="GO" id="GO:0005829">
    <property type="term" value="C:cytosol"/>
    <property type="evidence" value="ECO:0007669"/>
    <property type="project" value="TreeGrafter"/>
</dbReference>
<keyword evidence="3" id="KW-0378">Hydrolase</keyword>
<reference evidence="5 6" key="1">
    <citation type="submission" date="2019-06" db="EMBL/GenBank/DDBJ databases">
        <title>New taxonomy in bacterial strain CC-CFT640, isolated from vineyard.</title>
        <authorList>
            <person name="Lin S.-Y."/>
            <person name="Tsai C.-F."/>
            <person name="Young C.-C."/>
        </authorList>
    </citation>
    <scope>NUCLEOTIDE SEQUENCE [LARGE SCALE GENOMIC DNA]</scope>
    <source>
        <strain evidence="5 6">CC-CFT640</strain>
    </source>
</reference>
<dbReference type="PROSITE" id="PS01137">
    <property type="entry name" value="TATD_1"/>
    <property type="match status" value="1"/>
</dbReference>
<dbReference type="InterPro" id="IPR015991">
    <property type="entry name" value="TatD/YcfH-like"/>
</dbReference>
<feature type="binding site" evidence="4">
    <location>
        <position position="128"/>
    </location>
    <ligand>
        <name>a divalent metal cation</name>
        <dbReference type="ChEBI" id="CHEBI:60240"/>
        <label>2</label>
    </ligand>
</feature>
<dbReference type="GO" id="GO:0004536">
    <property type="term" value="F:DNA nuclease activity"/>
    <property type="evidence" value="ECO:0007669"/>
    <property type="project" value="InterPro"/>
</dbReference>
<dbReference type="OrthoDB" id="9810005at2"/>
<evidence type="ECO:0000313" key="6">
    <source>
        <dbReference type="Proteomes" id="UP000321638"/>
    </source>
</evidence>
<dbReference type="AlphaFoldDB" id="A0A5C8PFQ0"/>
<comment type="similarity">
    <text evidence="1">Belongs to the metallo-dependent hydrolases superfamily. TatD-type hydrolase family.</text>
</comment>